<dbReference type="GO" id="GO:0005886">
    <property type="term" value="C:plasma membrane"/>
    <property type="evidence" value="ECO:0007669"/>
    <property type="project" value="UniProtKB-SubCell"/>
</dbReference>
<feature type="binding site" evidence="15">
    <location>
        <begin position="580"/>
        <end position="587"/>
    </location>
    <ligand>
        <name>ATP</name>
        <dbReference type="ChEBI" id="CHEBI:30616"/>
    </ligand>
</feature>
<dbReference type="InterPro" id="IPR018541">
    <property type="entry name" value="Ftsk_gamma"/>
</dbReference>
<reference evidence="19 20" key="1">
    <citation type="submission" date="2016-10" db="EMBL/GenBank/DDBJ databases">
        <authorList>
            <person name="de Groot N.N."/>
        </authorList>
    </citation>
    <scope>NUCLEOTIDE SEQUENCE [LARGE SCALE GENOMIC DNA]</scope>
    <source>
        <strain evidence="19 20">DSM 5522</strain>
    </source>
</reference>
<dbReference type="SMART" id="SM00382">
    <property type="entry name" value="AAA"/>
    <property type="match status" value="1"/>
</dbReference>
<dbReference type="EMBL" id="FOJY01000001">
    <property type="protein sequence ID" value="SFA72351.1"/>
    <property type="molecule type" value="Genomic_DNA"/>
</dbReference>
<keyword evidence="6 15" id="KW-0547">Nucleotide-binding</keyword>
<keyword evidence="20" id="KW-1185">Reference proteome</keyword>
<evidence type="ECO:0000256" key="7">
    <source>
        <dbReference type="ARBA" id="ARBA00022829"/>
    </source>
</evidence>
<organism evidence="19 20">
    <name type="scientific">Acetitomaculum ruminis DSM 5522</name>
    <dbReference type="NCBI Taxonomy" id="1120918"/>
    <lineage>
        <taxon>Bacteria</taxon>
        <taxon>Bacillati</taxon>
        <taxon>Bacillota</taxon>
        <taxon>Clostridia</taxon>
        <taxon>Lachnospirales</taxon>
        <taxon>Lachnospiraceae</taxon>
        <taxon>Acetitomaculum</taxon>
    </lineage>
</organism>
<comment type="subcellular location">
    <subcellularLocation>
        <location evidence="1">Cell membrane</location>
        <topology evidence="1">Multi-pass membrane protein</topology>
    </subcellularLocation>
</comment>
<dbReference type="GO" id="GO:0005524">
    <property type="term" value="F:ATP binding"/>
    <property type="evidence" value="ECO:0007669"/>
    <property type="project" value="UniProtKB-UniRule"/>
</dbReference>
<keyword evidence="12" id="KW-0131">Cell cycle</keyword>
<dbReference type="SMART" id="SM00843">
    <property type="entry name" value="Ftsk_gamma"/>
    <property type="match status" value="1"/>
</dbReference>
<keyword evidence="5 17" id="KW-0812">Transmembrane</keyword>
<feature type="transmembrane region" description="Helical" evidence="17">
    <location>
        <begin position="106"/>
        <end position="127"/>
    </location>
</feature>
<keyword evidence="7" id="KW-0159">Chromosome partition</keyword>
<name>A0A1I0V7N6_9FIRM</name>
<dbReference type="InterPro" id="IPR050206">
    <property type="entry name" value="FtsK/SpoIIIE/SftA"/>
</dbReference>
<keyword evidence="4" id="KW-0132">Cell division</keyword>
<sequence length="913" mass="101675">MAARKASKSRSARKKRSTSGKKNNSVQNKQFDKLILNTVVPAVSFGLCVFLEITLFGLGGIAGKKIAEVCFGLFGFFAYLMPIALFTLICFNIANKGNIVAKIKTIASVFFLWGLCVFAQLCSKGYVETQDYMAYYDASVQSKAMGGLVGGSVVKLLFPLIGGFGLFILDFSVIFVSFIIISEKSLFSDIYQLYKTKKKSRKKQEKKSSKKKPRREKEYVEEKPQKNINKENKKKSVLYSIPTMDFKEEEEKLAQELASDEADKQAVSSSTNQKEEETDLKNSVLDDFTDYSPKPIDADLSVEDGLLDEELTVEISKDDFLEKLSKDKKEDFEEDLPINEESLDDEILIDDIIIDTDEISKEALEDGNTLSDDRVFEINVEEDDDDIIPLDTEILNPDDIKPIETETLMHNETEESTEKASVSASKYEFPPIDFLEKGNSDSAMDSRTKIAETGKRLVETLRNFGVKVTLIGASCGPTVTRYELKPEQGVKVSKILGLTDDIKLNLAATDVRIEAPIPGKAAIGIEVPNEHVVSVPLRELLESKEFEEFKPKLAFAVGKDIAGKNVICDISKMPHLLIAGATGSGKSVCINTIIMSILYKARPDEVKMILIDPKVVELSIYKGIPHLINNEVVSKPDRAIGVLKWAEKEMDDRYEHFVQYGVRNIKGYNEKAEKSQNTDQPMKKMYQLLIVIDELADLMMLASKEVENSIQRLTQLARAAGIHLVLATQRPSVNVITGVIKANMASRLAFAVSSGIDSRTILDCVGAERLLGKGDMLFYPQDYAKPQRLQGPFVSDDEIIKVVDFLKSKSVPEEEEVKANFEEYIVTNPSGSKSKSDNDVDPLFVEAGQLIIRKKKASIGMLQRTLSVGFNRAARIMDQLCFAGVVGGEEGTKPRKILMDEVGFLQYVQENNL</sequence>
<dbReference type="SUPFAM" id="SSF52540">
    <property type="entry name" value="P-loop containing nucleoside triphosphate hydrolases"/>
    <property type="match status" value="1"/>
</dbReference>
<dbReference type="Pfam" id="PF13491">
    <property type="entry name" value="FtsK_4TM"/>
    <property type="match status" value="1"/>
</dbReference>
<dbReference type="GO" id="GO:0007059">
    <property type="term" value="P:chromosome segregation"/>
    <property type="evidence" value="ECO:0007669"/>
    <property type="project" value="UniProtKB-KW"/>
</dbReference>
<comment type="subunit">
    <text evidence="14">Homohexamer. Forms a ring that surrounds DNA.</text>
</comment>
<feature type="transmembrane region" description="Helical" evidence="17">
    <location>
        <begin position="71"/>
        <end position="94"/>
    </location>
</feature>
<feature type="compositionally biased region" description="Basic residues" evidence="16">
    <location>
        <begin position="202"/>
        <end position="214"/>
    </location>
</feature>
<evidence type="ECO:0000256" key="3">
    <source>
        <dbReference type="ARBA" id="ARBA00022475"/>
    </source>
</evidence>
<keyword evidence="11 17" id="KW-0472">Membrane</keyword>
<evidence type="ECO:0000313" key="20">
    <source>
        <dbReference type="Proteomes" id="UP000198838"/>
    </source>
</evidence>
<dbReference type="Gene3D" id="3.40.50.300">
    <property type="entry name" value="P-loop containing nucleotide triphosphate hydrolases"/>
    <property type="match status" value="1"/>
</dbReference>
<dbReference type="GO" id="GO:0003677">
    <property type="term" value="F:DNA binding"/>
    <property type="evidence" value="ECO:0007669"/>
    <property type="project" value="UniProtKB-KW"/>
</dbReference>
<evidence type="ECO:0000256" key="6">
    <source>
        <dbReference type="ARBA" id="ARBA00022741"/>
    </source>
</evidence>
<feature type="region of interest" description="Disordered" evidence="16">
    <location>
        <begin position="202"/>
        <end position="226"/>
    </location>
</feature>
<evidence type="ECO:0000313" key="19">
    <source>
        <dbReference type="EMBL" id="SFA72351.1"/>
    </source>
</evidence>
<dbReference type="Proteomes" id="UP000198838">
    <property type="component" value="Unassembled WGS sequence"/>
</dbReference>
<evidence type="ECO:0000256" key="9">
    <source>
        <dbReference type="ARBA" id="ARBA00022989"/>
    </source>
</evidence>
<evidence type="ECO:0000256" key="10">
    <source>
        <dbReference type="ARBA" id="ARBA00023125"/>
    </source>
</evidence>
<accession>A0A1I0V7N6</accession>
<dbReference type="InterPro" id="IPR041027">
    <property type="entry name" value="FtsK_alpha"/>
</dbReference>
<feature type="region of interest" description="Disordered" evidence="16">
    <location>
        <begin position="1"/>
        <end position="25"/>
    </location>
</feature>
<dbReference type="OrthoDB" id="9807790at2"/>
<comment type="function">
    <text evidence="13">Essential cell division protein that coordinates cell division and chromosome segregation. The N-terminus is involved in assembly of the cell-division machinery. The C-terminus functions as a DNA motor that moves dsDNA in an ATP-dependent manner towards the dif recombination site, which is located within the replication terminus region. Required for activation of the Xer recombinase, allowing activation of chromosome unlinking by recombination.</text>
</comment>
<dbReference type="Pfam" id="PF09397">
    <property type="entry name" value="FtsK_gamma"/>
    <property type="match status" value="1"/>
</dbReference>
<dbReference type="Pfam" id="PF01580">
    <property type="entry name" value="FtsK_SpoIIIE"/>
    <property type="match status" value="1"/>
</dbReference>
<evidence type="ECO:0000256" key="17">
    <source>
        <dbReference type="SAM" id="Phobius"/>
    </source>
</evidence>
<dbReference type="Gene3D" id="1.10.10.10">
    <property type="entry name" value="Winged helix-like DNA-binding domain superfamily/Winged helix DNA-binding domain"/>
    <property type="match status" value="1"/>
</dbReference>
<feature type="compositionally biased region" description="Basic and acidic residues" evidence="16">
    <location>
        <begin position="215"/>
        <end position="226"/>
    </location>
</feature>
<comment type="similarity">
    <text evidence="2">Belongs to the FtsK/SpoIIIE/SftA family.</text>
</comment>
<evidence type="ECO:0000256" key="11">
    <source>
        <dbReference type="ARBA" id="ARBA00023136"/>
    </source>
</evidence>
<dbReference type="SUPFAM" id="SSF46785">
    <property type="entry name" value="Winged helix' DNA-binding domain"/>
    <property type="match status" value="1"/>
</dbReference>
<dbReference type="Pfam" id="PF17854">
    <property type="entry name" value="FtsK_alpha"/>
    <property type="match status" value="1"/>
</dbReference>
<dbReference type="InterPro" id="IPR036390">
    <property type="entry name" value="WH_DNA-bd_sf"/>
</dbReference>
<dbReference type="STRING" id="1120918.SAMN05216249_101207"/>
<proteinExistence type="inferred from homology"/>
<protein>
    <submittedName>
        <fullName evidence="19">DNA translocase FtsK</fullName>
    </submittedName>
</protein>
<dbReference type="InterPro" id="IPR003593">
    <property type="entry name" value="AAA+_ATPase"/>
</dbReference>
<evidence type="ECO:0000256" key="16">
    <source>
        <dbReference type="SAM" id="MobiDB-lite"/>
    </source>
</evidence>
<dbReference type="GO" id="GO:0051301">
    <property type="term" value="P:cell division"/>
    <property type="evidence" value="ECO:0007669"/>
    <property type="project" value="UniProtKB-KW"/>
</dbReference>
<evidence type="ECO:0000256" key="4">
    <source>
        <dbReference type="ARBA" id="ARBA00022618"/>
    </source>
</evidence>
<evidence type="ECO:0000256" key="1">
    <source>
        <dbReference type="ARBA" id="ARBA00004651"/>
    </source>
</evidence>
<feature type="region of interest" description="Disordered" evidence="16">
    <location>
        <begin position="250"/>
        <end position="288"/>
    </location>
</feature>
<evidence type="ECO:0000256" key="2">
    <source>
        <dbReference type="ARBA" id="ARBA00006474"/>
    </source>
</evidence>
<gene>
    <name evidence="19" type="ORF">SAMN05216249_101207</name>
</gene>
<keyword evidence="10" id="KW-0238">DNA-binding</keyword>
<dbReference type="InterPro" id="IPR036388">
    <property type="entry name" value="WH-like_DNA-bd_sf"/>
</dbReference>
<dbReference type="InterPro" id="IPR025199">
    <property type="entry name" value="FtsK_4TM"/>
</dbReference>
<evidence type="ECO:0000256" key="12">
    <source>
        <dbReference type="ARBA" id="ARBA00023306"/>
    </source>
</evidence>
<feature type="domain" description="FtsK" evidence="18">
    <location>
        <begin position="563"/>
        <end position="759"/>
    </location>
</feature>
<evidence type="ECO:0000256" key="5">
    <source>
        <dbReference type="ARBA" id="ARBA00022692"/>
    </source>
</evidence>
<evidence type="ECO:0000256" key="13">
    <source>
        <dbReference type="ARBA" id="ARBA00024986"/>
    </source>
</evidence>
<dbReference type="PANTHER" id="PTHR22683:SF41">
    <property type="entry name" value="DNA TRANSLOCASE FTSK"/>
    <property type="match status" value="1"/>
</dbReference>
<evidence type="ECO:0000256" key="14">
    <source>
        <dbReference type="ARBA" id="ARBA00025923"/>
    </source>
</evidence>
<dbReference type="Gene3D" id="3.30.980.40">
    <property type="match status" value="1"/>
</dbReference>
<keyword evidence="9 17" id="KW-1133">Transmembrane helix</keyword>
<keyword evidence="8 15" id="KW-0067">ATP-binding</keyword>
<dbReference type="InterPro" id="IPR002543">
    <property type="entry name" value="FtsK_dom"/>
</dbReference>
<keyword evidence="3" id="KW-1003">Cell membrane</keyword>
<evidence type="ECO:0000256" key="8">
    <source>
        <dbReference type="ARBA" id="ARBA00022840"/>
    </source>
</evidence>
<feature type="compositionally biased region" description="Basic residues" evidence="16">
    <location>
        <begin position="1"/>
        <end position="19"/>
    </location>
</feature>
<dbReference type="PANTHER" id="PTHR22683">
    <property type="entry name" value="SPORULATION PROTEIN RELATED"/>
    <property type="match status" value="1"/>
</dbReference>
<feature type="transmembrane region" description="Helical" evidence="17">
    <location>
        <begin position="34"/>
        <end position="59"/>
    </location>
</feature>
<dbReference type="InterPro" id="IPR027417">
    <property type="entry name" value="P-loop_NTPase"/>
</dbReference>
<dbReference type="RefSeq" id="WP_092869915.1">
    <property type="nucleotide sequence ID" value="NZ_FOJY01000001.1"/>
</dbReference>
<feature type="transmembrane region" description="Helical" evidence="17">
    <location>
        <begin position="156"/>
        <end position="181"/>
    </location>
</feature>
<dbReference type="AlphaFoldDB" id="A0A1I0V7N6"/>
<dbReference type="PROSITE" id="PS50901">
    <property type="entry name" value="FTSK"/>
    <property type="match status" value="1"/>
</dbReference>
<evidence type="ECO:0000259" key="18">
    <source>
        <dbReference type="PROSITE" id="PS50901"/>
    </source>
</evidence>
<evidence type="ECO:0000256" key="15">
    <source>
        <dbReference type="PROSITE-ProRule" id="PRU00289"/>
    </source>
</evidence>
<dbReference type="CDD" id="cd01127">
    <property type="entry name" value="TrwB_TraG_TraD_VirD4"/>
    <property type="match status" value="1"/>
</dbReference>